<evidence type="ECO:0000256" key="1">
    <source>
        <dbReference type="SAM" id="MobiDB-lite"/>
    </source>
</evidence>
<evidence type="ECO:0000313" key="4">
    <source>
        <dbReference type="Proteomes" id="UP001161064"/>
    </source>
</evidence>
<keyword evidence="2" id="KW-0472">Membrane</keyword>
<reference evidence="3" key="1">
    <citation type="submission" date="2021-05" db="EMBL/GenBank/DDBJ databases">
        <authorList>
            <person name="Tanabe Y."/>
        </authorList>
    </citation>
    <scope>NUCLEOTIDE SEQUENCE</scope>
    <source>
        <strain evidence="3">BOTRYCO-1</strain>
    </source>
</reference>
<feature type="compositionally biased region" description="Basic residues" evidence="1">
    <location>
        <begin position="1"/>
        <end position="12"/>
    </location>
</feature>
<protein>
    <submittedName>
        <fullName evidence="3">Uncharacterized protein</fullName>
    </submittedName>
</protein>
<accession>A0ABQ4PXH0</accession>
<reference evidence="3" key="2">
    <citation type="journal article" date="2023" name="ISME Commun">
        <title>Characterization of a bloom-associated alphaproteobacterial lineage, 'Candidatus Phycosocius': insights into freshwater algal-bacterial interactions.</title>
        <authorList>
            <person name="Tanabe Y."/>
            <person name="Yamaguchi H."/>
            <person name="Yoshida M."/>
            <person name="Kai A."/>
            <person name="Okazaki Y."/>
        </authorList>
    </citation>
    <scope>NUCLEOTIDE SEQUENCE</scope>
    <source>
        <strain evidence="3">BOTRYCO-1</strain>
    </source>
</reference>
<sequence length="105" mass="11676">MLIQKTRRKNPTKMRAASMPSQGNNADAGQSSETMLVTAHNAELLAQAEPSPVQRIQDRLEQEFTAQDQQGDLPLKDLRPLGFAAAIIISLIAWTLIVQLVRWII</sequence>
<evidence type="ECO:0000256" key="2">
    <source>
        <dbReference type="SAM" id="Phobius"/>
    </source>
</evidence>
<organism evidence="3 4">
    <name type="scientific">Candidatus Phycosocius spiralis</name>
    <dbReference type="NCBI Taxonomy" id="2815099"/>
    <lineage>
        <taxon>Bacteria</taxon>
        <taxon>Pseudomonadati</taxon>
        <taxon>Pseudomonadota</taxon>
        <taxon>Alphaproteobacteria</taxon>
        <taxon>Caulobacterales</taxon>
        <taxon>Caulobacterales incertae sedis</taxon>
        <taxon>Candidatus Phycosocius</taxon>
    </lineage>
</organism>
<feature type="transmembrane region" description="Helical" evidence="2">
    <location>
        <begin position="81"/>
        <end position="104"/>
    </location>
</feature>
<keyword evidence="2" id="KW-0812">Transmembrane</keyword>
<keyword evidence="2" id="KW-1133">Transmembrane helix</keyword>
<proteinExistence type="predicted"/>
<dbReference type="RefSeq" id="WP_284360737.1">
    <property type="nucleotide sequence ID" value="NZ_BPFZ01000013.1"/>
</dbReference>
<feature type="region of interest" description="Disordered" evidence="1">
    <location>
        <begin position="1"/>
        <end position="33"/>
    </location>
</feature>
<keyword evidence="4" id="KW-1185">Reference proteome</keyword>
<name>A0ABQ4PXH0_9PROT</name>
<dbReference type="Proteomes" id="UP001161064">
    <property type="component" value="Unassembled WGS sequence"/>
</dbReference>
<comment type="caution">
    <text evidence="3">The sequence shown here is derived from an EMBL/GenBank/DDBJ whole genome shotgun (WGS) entry which is preliminary data.</text>
</comment>
<evidence type="ECO:0000313" key="3">
    <source>
        <dbReference type="EMBL" id="GIU67732.1"/>
    </source>
</evidence>
<gene>
    <name evidence="3" type="ORF">PsB1_1886</name>
</gene>
<feature type="compositionally biased region" description="Polar residues" evidence="1">
    <location>
        <begin position="19"/>
        <end position="33"/>
    </location>
</feature>
<dbReference type="EMBL" id="BPFZ01000013">
    <property type="protein sequence ID" value="GIU67732.1"/>
    <property type="molecule type" value="Genomic_DNA"/>
</dbReference>